<reference evidence="10 11" key="1">
    <citation type="journal article" date="2020" name="Cell">
        <title>Large-Scale Comparative Analyses of Tick Genomes Elucidate Their Genetic Diversity and Vector Capacities.</title>
        <authorList>
            <consortium name="Tick Genome and Microbiome Consortium (TIGMIC)"/>
            <person name="Jia N."/>
            <person name="Wang J."/>
            <person name="Shi W."/>
            <person name="Du L."/>
            <person name="Sun Y."/>
            <person name="Zhan W."/>
            <person name="Jiang J.F."/>
            <person name="Wang Q."/>
            <person name="Zhang B."/>
            <person name="Ji P."/>
            <person name="Bell-Sakyi L."/>
            <person name="Cui X.M."/>
            <person name="Yuan T.T."/>
            <person name="Jiang B.G."/>
            <person name="Yang W.F."/>
            <person name="Lam T.T."/>
            <person name="Chang Q.C."/>
            <person name="Ding S.J."/>
            <person name="Wang X.J."/>
            <person name="Zhu J.G."/>
            <person name="Ruan X.D."/>
            <person name="Zhao L."/>
            <person name="Wei J.T."/>
            <person name="Ye R.Z."/>
            <person name="Que T.C."/>
            <person name="Du C.H."/>
            <person name="Zhou Y.H."/>
            <person name="Cheng J.X."/>
            <person name="Dai P.F."/>
            <person name="Guo W.B."/>
            <person name="Han X.H."/>
            <person name="Huang E.J."/>
            <person name="Li L.F."/>
            <person name="Wei W."/>
            <person name="Gao Y.C."/>
            <person name="Liu J.Z."/>
            <person name="Shao H.Z."/>
            <person name="Wang X."/>
            <person name="Wang C.C."/>
            <person name="Yang T.C."/>
            <person name="Huo Q.B."/>
            <person name="Li W."/>
            <person name="Chen H.Y."/>
            <person name="Chen S.E."/>
            <person name="Zhou L.G."/>
            <person name="Ni X.B."/>
            <person name="Tian J.H."/>
            <person name="Sheng Y."/>
            <person name="Liu T."/>
            <person name="Pan Y.S."/>
            <person name="Xia L.Y."/>
            <person name="Li J."/>
            <person name="Zhao F."/>
            <person name="Cao W.C."/>
        </authorList>
    </citation>
    <scope>NUCLEOTIDE SEQUENCE [LARGE SCALE GENOMIC DNA]</scope>
    <source>
        <strain evidence="10">HaeL-2018</strain>
    </source>
</reference>
<keyword evidence="6" id="KW-0862">Zinc</keyword>
<dbReference type="InterPro" id="IPR008753">
    <property type="entry name" value="Peptidase_M13_N"/>
</dbReference>
<organism evidence="10 11">
    <name type="scientific">Haemaphysalis longicornis</name>
    <name type="common">Bush tick</name>
    <dbReference type="NCBI Taxonomy" id="44386"/>
    <lineage>
        <taxon>Eukaryota</taxon>
        <taxon>Metazoa</taxon>
        <taxon>Ecdysozoa</taxon>
        <taxon>Arthropoda</taxon>
        <taxon>Chelicerata</taxon>
        <taxon>Arachnida</taxon>
        <taxon>Acari</taxon>
        <taxon>Parasitiformes</taxon>
        <taxon>Ixodida</taxon>
        <taxon>Ixodoidea</taxon>
        <taxon>Ixodidae</taxon>
        <taxon>Haemaphysalinae</taxon>
        <taxon>Haemaphysalis</taxon>
    </lineage>
</organism>
<keyword evidence="5" id="KW-0378">Hydrolase</keyword>
<accession>A0A9J6GKQ4</accession>
<dbReference type="Gene3D" id="1.10.1380.10">
    <property type="entry name" value="Neutral endopeptidase , domain2"/>
    <property type="match status" value="1"/>
</dbReference>
<evidence type="ECO:0000256" key="4">
    <source>
        <dbReference type="ARBA" id="ARBA00022723"/>
    </source>
</evidence>
<evidence type="ECO:0000256" key="5">
    <source>
        <dbReference type="ARBA" id="ARBA00022801"/>
    </source>
</evidence>
<evidence type="ECO:0000313" key="11">
    <source>
        <dbReference type="Proteomes" id="UP000821853"/>
    </source>
</evidence>
<sequence>MLRAFMNPDANPCENFYSFACGRYNHSLGQTLRQIQDDVYGKLIVTLLTVDVPASHQSAAQKAAALFKTCVRGIDDTDALTDFLTSVGLTASFYKEADALDKTLLLFFKYGINTLLGLSLAEARVVSMKRLISINVNLQKLKWFQKRGNVTQNFYRAHLEAFGLPPDEQEIINLLKRVVNAEMKALVLVLESIEKGLGAFTFMTVRDLDGLTPSLPASRWSILVSSHSGGVYGEDDLVQVIPAALRYFDRLHGDLGEEDLSLLTAWELLLVIVPLTNAKVPRSFYTVQDILAKCLWASVQAMEVPLLSWHLFNEVPQNIVDASRAMTQRIKATILNEIEDSDWLDGGTKSIAMDKVNTMGLHVGYPKYFESHREIDDVYSSYPDVGRSFLTPWLTAMGKTIEWQTNNHTSFRFSVVVANAYYHLYTNKIVIPAMVLLPPLFVSVNSTALSYGGLGSIVGHELSHAFDVEGSHWDGQGNARDWWTLQSRVEYMQRMECLRQSHGLEKDEQDGENTADFAGLASAYNAYSSLAKQEKVEGFDFDAEQLFFIASCIKWCATSKVELVSRYAPFRERCNVPLKNMEAFARAFSCPEGSPMNPSGRCSFW</sequence>
<evidence type="ECO:0000256" key="3">
    <source>
        <dbReference type="ARBA" id="ARBA00022670"/>
    </source>
</evidence>
<evidence type="ECO:0000259" key="8">
    <source>
        <dbReference type="Pfam" id="PF01431"/>
    </source>
</evidence>
<dbReference type="VEuPathDB" id="VectorBase:HLOH_062429"/>
<feature type="domain" description="Peptidase M13 N-terminal" evidence="9">
    <location>
        <begin position="12"/>
        <end position="366"/>
    </location>
</feature>
<protein>
    <submittedName>
        <fullName evidence="10">Uncharacterized protein</fullName>
    </submittedName>
</protein>
<evidence type="ECO:0000256" key="2">
    <source>
        <dbReference type="ARBA" id="ARBA00007357"/>
    </source>
</evidence>
<dbReference type="OrthoDB" id="7697345at2759"/>
<evidence type="ECO:0000313" key="10">
    <source>
        <dbReference type="EMBL" id="KAH9375810.1"/>
    </source>
</evidence>
<keyword evidence="4" id="KW-0479">Metal-binding</keyword>
<evidence type="ECO:0000259" key="9">
    <source>
        <dbReference type="Pfam" id="PF05649"/>
    </source>
</evidence>
<dbReference type="InterPro" id="IPR000718">
    <property type="entry name" value="Peptidase_M13"/>
</dbReference>
<keyword evidence="11" id="KW-1185">Reference proteome</keyword>
<dbReference type="GO" id="GO:0005886">
    <property type="term" value="C:plasma membrane"/>
    <property type="evidence" value="ECO:0007669"/>
    <property type="project" value="TreeGrafter"/>
</dbReference>
<comment type="caution">
    <text evidence="10">The sequence shown here is derived from an EMBL/GenBank/DDBJ whole genome shotgun (WGS) entry which is preliminary data.</text>
</comment>
<evidence type="ECO:0000256" key="1">
    <source>
        <dbReference type="ARBA" id="ARBA00001947"/>
    </source>
</evidence>
<dbReference type="PANTHER" id="PTHR11733">
    <property type="entry name" value="ZINC METALLOPROTEASE FAMILY M13 NEPRILYSIN-RELATED"/>
    <property type="match status" value="1"/>
</dbReference>
<dbReference type="Proteomes" id="UP000821853">
    <property type="component" value="Chromosome 5"/>
</dbReference>
<keyword evidence="3" id="KW-0645">Protease</keyword>
<dbReference type="InterPro" id="IPR018497">
    <property type="entry name" value="Peptidase_M13_C"/>
</dbReference>
<dbReference type="EMBL" id="JABSTR010000007">
    <property type="protein sequence ID" value="KAH9375810.1"/>
    <property type="molecule type" value="Genomic_DNA"/>
</dbReference>
<dbReference type="AlphaFoldDB" id="A0A9J6GKQ4"/>
<dbReference type="PANTHER" id="PTHR11733:SF241">
    <property type="entry name" value="GH26575P-RELATED"/>
    <property type="match status" value="1"/>
</dbReference>
<evidence type="ECO:0000256" key="6">
    <source>
        <dbReference type="ARBA" id="ARBA00022833"/>
    </source>
</evidence>
<dbReference type="PRINTS" id="PR00786">
    <property type="entry name" value="NEPRILYSIN"/>
</dbReference>
<feature type="domain" description="Peptidase M13 C-terminal" evidence="8">
    <location>
        <begin position="419"/>
        <end position="603"/>
    </location>
</feature>
<dbReference type="Pfam" id="PF05649">
    <property type="entry name" value="Peptidase_M13_N"/>
    <property type="match status" value="1"/>
</dbReference>
<dbReference type="SUPFAM" id="SSF55486">
    <property type="entry name" value="Metalloproteases ('zincins'), catalytic domain"/>
    <property type="match status" value="1"/>
</dbReference>
<gene>
    <name evidence="10" type="ORF">HPB48_009866</name>
</gene>
<dbReference type="InterPro" id="IPR042089">
    <property type="entry name" value="Peptidase_M13_dom_2"/>
</dbReference>
<comment type="cofactor">
    <cofactor evidence="1">
        <name>Zn(2+)</name>
        <dbReference type="ChEBI" id="CHEBI:29105"/>
    </cofactor>
</comment>
<evidence type="ECO:0000256" key="7">
    <source>
        <dbReference type="ARBA" id="ARBA00023049"/>
    </source>
</evidence>
<proteinExistence type="inferred from homology"/>
<dbReference type="GO" id="GO:0004222">
    <property type="term" value="F:metalloendopeptidase activity"/>
    <property type="evidence" value="ECO:0007669"/>
    <property type="project" value="InterPro"/>
</dbReference>
<dbReference type="InterPro" id="IPR024079">
    <property type="entry name" value="MetalloPept_cat_dom_sf"/>
</dbReference>
<name>A0A9J6GKQ4_HAELO</name>
<comment type="similarity">
    <text evidence="2">Belongs to the peptidase M13 family.</text>
</comment>
<dbReference type="Pfam" id="PF01431">
    <property type="entry name" value="Peptidase_M13"/>
    <property type="match status" value="1"/>
</dbReference>
<keyword evidence="7" id="KW-0482">Metalloprotease</keyword>
<dbReference type="PROSITE" id="PS51885">
    <property type="entry name" value="NEPRILYSIN"/>
    <property type="match status" value="1"/>
</dbReference>
<dbReference type="Gene3D" id="3.40.390.10">
    <property type="entry name" value="Collagenase (Catalytic Domain)"/>
    <property type="match status" value="1"/>
</dbReference>
<dbReference type="OMA" id="WANAKKK"/>
<dbReference type="CDD" id="cd08662">
    <property type="entry name" value="M13"/>
    <property type="match status" value="1"/>
</dbReference>
<dbReference type="GO" id="GO:0016485">
    <property type="term" value="P:protein processing"/>
    <property type="evidence" value="ECO:0007669"/>
    <property type="project" value="TreeGrafter"/>
</dbReference>
<dbReference type="GO" id="GO:0046872">
    <property type="term" value="F:metal ion binding"/>
    <property type="evidence" value="ECO:0007669"/>
    <property type="project" value="UniProtKB-KW"/>
</dbReference>